<dbReference type="PROSITE" id="PS00893">
    <property type="entry name" value="NUDIX_BOX"/>
    <property type="match status" value="1"/>
</dbReference>
<dbReference type="InterPro" id="IPR000086">
    <property type="entry name" value="NUDIX_hydrolase_dom"/>
</dbReference>
<feature type="domain" description="Nudix hydrolase" evidence="3">
    <location>
        <begin position="3"/>
        <end position="125"/>
    </location>
</feature>
<dbReference type="PRINTS" id="PR00502">
    <property type="entry name" value="NUDIXFAMILY"/>
</dbReference>
<dbReference type="PROSITE" id="PS51462">
    <property type="entry name" value="NUDIX"/>
    <property type="match status" value="1"/>
</dbReference>
<gene>
    <name evidence="4" type="ORF">DES52_10421</name>
</gene>
<dbReference type="Pfam" id="PF00293">
    <property type="entry name" value="NUDIX"/>
    <property type="match status" value="1"/>
</dbReference>
<keyword evidence="5" id="KW-1185">Reference proteome</keyword>
<dbReference type="GO" id="GO:0006754">
    <property type="term" value="P:ATP biosynthetic process"/>
    <property type="evidence" value="ECO:0007669"/>
    <property type="project" value="TreeGrafter"/>
</dbReference>
<name>A0A318SCY5_9DEIO</name>
<dbReference type="CDD" id="cd03673">
    <property type="entry name" value="NUDIX_Ap6A_hydrolase"/>
    <property type="match status" value="1"/>
</dbReference>
<proteinExistence type="inferred from homology"/>
<evidence type="ECO:0000313" key="4">
    <source>
        <dbReference type="EMBL" id="PYE54751.1"/>
    </source>
</evidence>
<keyword evidence="1 2" id="KW-0378">Hydrolase</keyword>
<dbReference type="InterPro" id="IPR015797">
    <property type="entry name" value="NUDIX_hydrolase-like_dom_sf"/>
</dbReference>
<comment type="caution">
    <text evidence="4">The sequence shown here is derived from an EMBL/GenBank/DDBJ whole genome shotgun (WGS) entry which is preliminary data.</text>
</comment>
<protein>
    <submittedName>
        <fullName evidence="4">Diadenosine hexaphosphate hydrolase (ATP-forming)</fullName>
    </submittedName>
</protein>
<dbReference type="AlphaFoldDB" id="A0A318SCY5"/>
<dbReference type="RefSeq" id="WP_110885882.1">
    <property type="nucleotide sequence ID" value="NZ_QJSX01000004.1"/>
</dbReference>
<dbReference type="Proteomes" id="UP000248326">
    <property type="component" value="Unassembled WGS sequence"/>
</dbReference>
<evidence type="ECO:0000256" key="2">
    <source>
        <dbReference type="RuleBase" id="RU003476"/>
    </source>
</evidence>
<evidence type="ECO:0000256" key="1">
    <source>
        <dbReference type="ARBA" id="ARBA00022801"/>
    </source>
</evidence>
<dbReference type="InterPro" id="IPR020476">
    <property type="entry name" value="Nudix_hydrolase"/>
</dbReference>
<dbReference type="InterPro" id="IPR020084">
    <property type="entry name" value="NUDIX_hydrolase_CS"/>
</dbReference>
<dbReference type="InterPro" id="IPR051325">
    <property type="entry name" value="Nudix_hydrolase_domain"/>
</dbReference>
<dbReference type="PANTHER" id="PTHR21340">
    <property type="entry name" value="DIADENOSINE 5,5-P1,P4-TETRAPHOSPHATE PYROPHOSPHOHYDROLASE MUTT"/>
    <property type="match status" value="1"/>
</dbReference>
<dbReference type="OrthoDB" id="1848782at2"/>
<sequence length="131" mass="14386">MDAKELGAGGVVLNAENEVLLVRYRSGGWTFPKGHIDPGERVEQTAVREVKEETGVTASIFAPLSPTRYTNDRGVAREIHWFLMRAAPSVTVLETLFDDGGFFAPSTALELLSYPEDKALLKEALRHANVT</sequence>
<dbReference type="GO" id="GO:0006167">
    <property type="term" value="P:AMP biosynthetic process"/>
    <property type="evidence" value="ECO:0007669"/>
    <property type="project" value="TreeGrafter"/>
</dbReference>
<dbReference type="Gene3D" id="3.90.79.10">
    <property type="entry name" value="Nucleoside Triphosphate Pyrophosphohydrolase"/>
    <property type="match status" value="1"/>
</dbReference>
<evidence type="ECO:0000313" key="5">
    <source>
        <dbReference type="Proteomes" id="UP000248326"/>
    </source>
</evidence>
<reference evidence="4 5" key="1">
    <citation type="submission" date="2018-06" db="EMBL/GenBank/DDBJ databases">
        <title>Genomic Encyclopedia of Type Strains, Phase IV (KMG-IV): sequencing the most valuable type-strain genomes for metagenomic binning, comparative biology and taxonomic classification.</title>
        <authorList>
            <person name="Goeker M."/>
        </authorList>
    </citation>
    <scope>NUCLEOTIDE SEQUENCE [LARGE SCALE GENOMIC DNA]</scope>
    <source>
        <strain evidence="4 5">DSM 18048</strain>
    </source>
</reference>
<evidence type="ECO:0000259" key="3">
    <source>
        <dbReference type="PROSITE" id="PS51462"/>
    </source>
</evidence>
<accession>A0A318SCY5</accession>
<comment type="similarity">
    <text evidence="2">Belongs to the Nudix hydrolase family.</text>
</comment>
<dbReference type="GO" id="GO:0004081">
    <property type="term" value="F:bis(5'-nucleosyl)-tetraphosphatase (asymmetrical) activity"/>
    <property type="evidence" value="ECO:0007669"/>
    <property type="project" value="TreeGrafter"/>
</dbReference>
<organism evidence="4 5">
    <name type="scientific">Deinococcus yavapaiensis KR-236</name>
    <dbReference type="NCBI Taxonomy" id="694435"/>
    <lineage>
        <taxon>Bacteria</taxon>
        <taxon>Thermotogati</taxon>
        <taxon>Deinococcota</taxon>
        <taxon>Deinococci</taxon>
        <taxon>Deinococcales</taxon>
        <taxon>Deinococcaceae</taxon>
        <taxon>Deinococcus</taxon>
    </lineage>
</organism>
<dbReference type="SUPFAM" id="SSF55811">
    <property type="entry name" value="Nudix"/>
    <property type="match status" value="1"/>
</dbReference>
<dbReference type="PANTHER" id="PTHR21340:SF0">
    <property type="entry name" value="BIS(5'-NUCLEOSYL)-TETRAPHOSPHATASE [ASYMMETRICAL]"/>
    <property type="match status" value="1"/>
</dbReference>
<dbReference type="EMBL" id="QJSX01000004">
    <property type="protein sequence ID" value="PYE54751.1"/>
    <property type="molecule type" value="Genomic_DNA"/>
</dbReference>